<dbReference type="SUPFAM" id="SSF81383">
    <property type="entry name" value="F-box domain"/>
    <property type="match status" value="1"/>
</dbReference>
<dbReference type="InterPro" id="IPR055294">
    <property type="entry name" value="FBL60-like"/>
</dbReference>
<dbReference type="CDD" id="cd22160">
    <property type="entry name" value="F-box_AtFBL13-like"/>
    <property type="match status" value="1"/>
</dbReference>
<reference evidence="3" key="1">
    <citation type="journal article" date="2013" name="Nat. Genet.">
        <title>The Capsella rubella genome and the genomic consequences of rapid mating system evolution.</title>
        <authorList>
            <person name="Slotte T."/>
            <person name="Hazzouri K.M."/>
            <person name="Agren J.A."/>
            <person name="Koenig D."/>
            <person name="Maumus F."/>
            <person name="Guo Y.L."/>
            <person name="Steige K."/>
            <person name="Platts A.E."/>
            <person name="Escobar J.S."/>
            <person name="Newman L.K."/>
            <person name="Wang W."/>
            <person name="Mandakova T."/>
            <person name="Vello E."/>
            <person name="Smith L.M."/>
            <person name="Henz S.R."/>
            <person name="Steffen J."/>
            <person name="Takuno S."/>
            <person name="Brandvain Y."/>
            <person name="Coop G."/>
            <person name="Andolfatto P."/>
            <person name="Hu T.T."/>
            <person name="Blanchette M."/>
            <person name="Clark R.M."/>
            <person name="Quesneville H."/>
            <person name="Nordborg M."/>
            <person name="Gaut B.S."/>
            <person name="Lysak M.A."/>
            <person name="Jenkins J."/>
            <person name="Grimwood J."/>
            <person name="Chapman J."/>
            <person name="Prochnik S."/>
            <person name="Shu S."/>
            <person name="Rokhsar D."/>
            <person name="Schmutz J."/>
            <person name="Weigel D."/>
            <person name="Wright S.I."/>
        </authorList>
    </citation>
    <scope>NUCLEOTIDE SEQUENCE [LARGE SCALE GENOMIC DNA]</scope>
    <source>
        <strain evidence="3">cv. Monte Gargano</strain>
    </source>
</reference>
<dbReference type="InterPro" id="IPR053781">
    <property type="entry name" value="F-box_AtFBL13-like"/>
</dbReference>
<accession>R0FMG1</accession>
<dbReference type="EMBL" id="KB870809">
    <property type="protein sequence ID" value="EOA23201.1"/>
    <property type="molecule type" value="Genomic_DNA"/>
</dbReference>
<sequence length="137" mass="15694">MASYNSFPDELLAHILSFLPTKQAPSTSVIAKKWRTLFAFRHNLDFEGSDILNPVVDEEDNYRGDSINKFSVECVFELDKDHVDGWINNALEHGVSELHLCLTYEMHLYLSSNLFISKTLVKLTLGEELNIQYLPSE</sequence>
<evidence type="ECO:0000313" key="3">
    <source>
        <dbReference type="Proteomes" id="UP000029121"/>
    </source>
</evidence>
<dbReference type="Gene3D" id="1.20.1280.50">
    <property type="match status" value="1"/>
</dbReference>
<dbReference type="PANTHER" id="PTHR31293:SF26">
    <property type="entry name" value="(RAPE) HYPOTHETICAL PROTEIN"/>
    <property type="match status" value="1"/>
</dbReference>
<proteinExistence type="predicted"/>
<organism evidence="2 3">
    <name type="scientific">Capsella rubella</name>
    <dbReference type="NCBI Taxonomy" id="81985"/>
    <lineage>
        <taxon>Eukaryota</taxon>
        <taxon>Viridiplantae</taxon>
        <taxon>Streptophyta</taxon>
        <taxon>Embryophyta</taxon>
        <taxon>Tracheophyta</taxon>
        <taxon>Spermatophyta</taxon>
        <taxon>Magnoliopsida</taxon>
        <taxon>eudicotyledons</taxon>
        <taxon>Gunneridae</taxon>
        <taxon>Pentapetalae</taxon>
        <taxon>rosids</taxon>
        <taxon>malvids</taxon>
        <taxon>Brassicales</taxon>
        <taxon>Brassicaceae</taxon>
        <taxon>Camelineae</taxon>
        <taxon>Capsella</taxon>
    </lineage>
</organism>
<feature type="domain" description="F-box" evidence="1">
    <location>
        <begin position="1"/>
        <end position="37"/>
    </location>
</feature>
<dbReference type="PROSITE" id="PS50181">
    <property type="entry name" value="FBOX"/>
    <property type="match status" value="1"/>
</dbReference>
<dbReference type="PANTHER" id="PTHR31293">
    <property type="entry name" value="RNI-LIKE SUPERFAMILY PROTEIN"/>
    <property type="match status" value="1"/>
</dbReference>
<dbReference type="Pfam" id="PF00646">
    <property type="entry name" value="F-box"/>
    <property type="match status" value="1"/>
</dbReference>
<protein>
    <recommendedName>
        <fullName evidence="1">F-box domain-containing protein</fullName>
    </recommendedName>
</protein>
<evidence type="ECO:0000313" key="2">
    <source>
        <dbReference type="EMBL" id="EOA23201.1"/>
    </source>
</evidence>
<gene>
    <name evidence="2" type="ORF">CARUB_v10018830mg</name>
</gene>
<dbReference type="InterPro" id="IPR001810">
    <property type="entry name" value="F-box_dom"/>
</dbReference>
<dbReference type="Proteomes" id="UP000029121">
    <property type="component" value="Unassembled WGS sequence"/>
</dbReference>
<dbReference type="InterPro" id="IPR036047">
    <property type="entry name" value="F-box-like_dom_sf"/>
</dbReference>
<dbReference type="AlphaFoldDB" id="R0FMG1"/>
<name>R0FMG1_9BRAS</name>
<keyword evidence="3" id="KW-1185">Reference proteome</keyword>
<evidence type="ECO:0000259" key="1">
    <source>
        <dbReference type="PROSITE" id="PS50181"/>
    </source>
</evidence>